<keyword evidence="4" id="KW-0472">Membrane</keyword>
<reference evidence="7" key="1">
    <citation type="submission" date="2023-09" db="EMBL/GenBank/DDBJ databases">
        <authorList>
            <person name="Li S."/>
            <person name="Li X."/>
            <person name="Zhang C."/>
            <person name="Zhao Z."/>
        </authorList>
    </citation>
    <scope>NUCLEOTIDE SEQUENCE [LARGE SCALE GENOMIC DNA]</scope>
    <source>
        <strain evidence="7">SQ345</strain>
    </source>
</reference>
<dbReference type="Gene3D" id="2.120.10.30">
    <property type="entry name" value="TolB, C-terminal domain"/>
    <property type="match status" value="3"/>
</dbReference>
<organism evidence="6 7">
    <name type="scientific">Thalassotalea nanhaiensis</name>
    <dbReference type="NCBI Taxonomy" id="3065648"/>
    <lineage>
        <taxon>Bacteria</taxon>
        <taxon>Pseudomonadati</taxon>
        <taxon>Pseudomonadota</taxon>
        <taxon>Gammaproteobacteria</taxon>
        <taxon>Alteromonadales</taxon>
        <taxon>Colwelliaceae</taxon>
        <taxon>Thalassotalea</taxon>
    </lineage>
</organism>
<dbReference type="InterPro" id="IPR001867">
    <property type="entry name" value="OmpR/PhoB-type_DNA-bd"/>
</dbReference>
<protein>
    <submittedName>
        <fullName evidence="6">Winged helix-turn-helix domain-containing protein</fullName>
    </submittedName>
</protein>
<dbReference type="PANTHER" id="PTHR36842">
    <property type="entry name" value="PROTEIN TOLB HOMOLOG"/>
    <property type="match status" value="1"/>
</dbReference>
<evidence type="ECO:0000256" key="3">
    <source>
        <dbReference type="PROSITE-ProRule" id="PRU01091"/>
    </source>
</evidence>
<dbReference type="Pfam" id="PF00486">
    <property type="entry name" value="Trans_reg_C"/>
    <property type="match status" value="1"/>
</dbReference>
<feature type="domain" description="OmpR/PhoB-type" evidence="5">
    <location>
        <begin position="4"/>
        <end position="103"/>
    </location>
</feature>
<keyword evidence="2 3" id="KW-0238">DNA-binding</keyword>
<proteinExistence type="inferred from homology"/>
<comment type="similarity">
    <text evidence="1">Belongs to the TolB family.</text>
</comment>
<dbReference type="RefSeq" id="WP_348389409.1">
    <property type="nucleotide sequence ID" value="NZ_CP134146.1"/>
</dbReference>
<dbReference type="InterPro" id="IPR011659">
    <property type="entry name" value="WD40"/>
</dbReference>
<dbReference type="PANTHER" id="PTHR36842:SF1">
    <property type="entry name" value="PROTEIN TOLB"/>
    <property type="match status" value="1"/>
</dbReference>
<evidence type="ECO:0000256" key="1">
    <source>
        <dbReference type="ARBA" id="ARBA00009820"/>
    </source>
</evidence>
<dbReference type="SUPFAM" id="SSF46894">
    <property type="entry name" value="C-terminal effector domain of the bipartite response regulators"/>
    <property type="match status" value="1"/>
</dbReference>
<sequence length="713" mass="82003">MFQKHTYSLSSIKVQPSDFCLYFSCGKKIQLQPKLIEVLGYLANQYPRVVPREEIIAAVWGENSFVGEKALTNAIWNLRQKLTLEDQQEVIETIRKSGYRLLVAPQLLNSTNELSNNASCQAEISNPTIKNKNNAYWLRASLYGLASFLMVYIIWQQLTIDTSINAPMFEQITTEPGNELFTSPSPDGRYIVYQWHDPQGISNLYMRDRTQPQLKATQLTYDSAEQGFSVWSLNGEYLYFAKKDKINKRCDLIQMQVKTNEETIIGQCHNRGGYYYIDISADGKTLAYHGKNASDSHSGIYFLDLTSPELNTHRFSCNLNCNYRDRDMSFSPDGRYIAVSRRYSTFEENIYLINLVTKEEKQLTFSEEDIVGLTWHPNGKHIVFATQRADIRQGYMVEPESGIITNLNVEGFSYPKYSSQSAELFFQHRLEHYQVSSLSVKSDITASPFPVLQSKFNHLSADYSVSQDKITYVSNESGFYELWSANSDGSHRQQLTFIEDTVKYPKWSNDGSKIAFLSANRSGKGDQIYILDFNSKKLRQLSTEFKRHNRPTWSFDDNYIISAVYAEEYTDLHQFDLKSETSKRVTFDGARTGVINKENQLYYSRVSGGLWQTDLNSDKLSVKQLLDKDIFNTVYSWEITERGIYFNHHTTSTSKLKFYDFSNNHISTFLTQPKNAVASSTNLTIIDDLQLLLFTGSSFPQADIKKLQHPKLR</sequence>
<dbReference type="SMART" id="SM00862">
    <property type="entry name" value="Trans_reg_C"/>
    <property type="match status" value="1"/>
</dbReference>
<dbReference type="InterPro" id="IPR016032">
    <property type="entry name" value="Sig_transdc_resp-reg_C-effctor"/>
</dbReference>
<keyword evidence="4" id="KW-0812">Transmembrane</keyword>
<evidence type="ECO:0000256" key="4">
    <source>
        <dbReference type="SAM" id="Phobius"/>
    </source>
</evidence>
<gene>
    <name evidence="6" type="ORF">RI845_09035</name>
</gene>
<keyword evidence="4" id="KW-1133">Transmembrane helix</keyword>
<dbReference type="InterPro" id="IPR036388">
    <property type="entry name" value="WH-like_DNA-bd_sf"/>
</dbReference>
<dbReference type="Proteomes" id="UP001248581">
    <property type="component" value="Chromosome"/>
</dbReference>
<dbReference type="CDD" id="cd00383">
    <property type="entry name" value="trans_reg_C"/>
    <property type="match status" value="1"/>
</dbReference>
<evidence type="ECO:0000313" key="6">
    <source>
        <dbReference type="EMBL" id="WNC70268.1"/>
    </source>
</evidence>
<evidence type="ECO:0000259" key="5">
    <source>
        <dbReference type="PROSITE" id="PS51755"/>
    </source>
</evidence>
<feature type="transmembrane region" description="Helical" evidence="4">
    <location>
        <begin position="136"/>
        <end position="155"/>
    </location>
</feature>
<dbReference type="Pfam" id="PF07676">
    <property type="entry name" value="PD40"/>
    <property type="match status" value="3"/>
</dbReference>
<evidence type="ECO:0000313" key="7">
    <source>
        <dbReference type="Proteomes" id="UP001248581"/>
    </source>
</evidence>
<dbReference type="SUPFAM" id="SSF82171">
    <property type="entry name" value="DPP6 N-terminal domain-like"/>
    <property type="match status" value="1"/>
</dbReference>
<name>A0ABY9TN44_9GAMM</name>
<accession>A0ABY9TN44</accession>
<dbReference type="Gene3D" id="1.10.10.10">
    <property type="entry name" value="Winged helix-like DNA-binding domain superfamily/Winged helix DNA-binding domain"/>
    <property type="match status" value="1"/>
</dbReference>
<evidence type="ECO:0000256" key="2">
    <source>
        <dbReference type="ARBA" id="ARBA00023125"/>
    </source>
</evidence>
<keyword evidence="7" id="KW-1185">Reference proteome</keyword>
<dbReference type="InterPro" id="IPR011042">
    <property type="entry name" value="6-blade_b-propeller_TolB-like"/>
</dbReference>
<feature type="DNA-binding region" description="OmpR/PhoB-type" evidence="3">
    <location>
        <begin position="4"/>
        <end position="103"/>
    </location>
</feature>
<dbReference type="EMBL" id="CP134146">
    <property type="protein sequence ID" value="WNC70268.1"/>
    <property type="molecule type" value="Genomic_DNA"/>
</dbReference>
<dbReference type="PROSITE" id="PS51755">
    <property type="entry name" value="OMPR_PHOB"/>
    <property type="match status" value="1"/>
</dbReference>